<sequence length="54" mass="5821">GRDGKVSLSKKALEPGYVDEPRAPRGPRGGGRGDRGGSDRGGRGFGDRNRDRRR</sequence>
<reference evidence="2 3" key="1">
    <citation type="journal article" date="2015" name="Nature">
        <title>rRNA introns, odd ribosomes, and small enigmatic genomes across a large radiation of phyla.</title>
        <authorList>
            <person name="Brown C.T."/>
            <person name="Hug L.A."/>
            <person name="Thomas B.C."/>
            <person name="Sharon I."/>
            <person name="Castelle C.J."/>
            <person name="Singh A."/>
            <person name="Wilkins M.J."/>
            <person name="Williams K.H."/>
            <person name="Banfield J.F."/>
        </authorList>
    </citation>
    <scope>NUCLEOTIDE SEQUENCE [LARGE SCALE GENOMIC DNA]</scope>
</reference>
<evidence type="ECO:0000256" key="1">
    <source>
        <dbReference type="SAM" id="MobiDB-lite"/>
    </source>
</evidence>
<protein>
    <submittedName>
        <fullName evidence="2">Uncharacterized protein</fullName>
    </submittedName>
</protein>
<evidence type="ECO:0000313" key="2">
    <source>
        <dbReference type="EMBL" id="KKS18831.1"/>
    </source>
</evidence>
<proteinExistence type="predicted"/>
<accession>A0A0G0Z9T6</accession>
<name>A0A0G0Z9T6_UNCKA</name>
<gene>
    <name evidence="2" type="ORF">UU77_C0067G0007</name>
</gene>
<feature type="compositionally biased region" description="Basic and acidic residues" evidence="1">
    <location>
        <begin position="31"/>
        <end position="54"/>
    </location>
</feature>
<feature type="non-terminal residue" evidence="2">
    <location>
        <position position="1"/>
    </location>
</feature>
<dbReference type="Proteomes" id="UP000034507">
    <property type="component" value="Unassembled WGS sequence"/>
</dbReference>
<organism evidence="2 3">
    <name type="scientific">candidate division WWE3 bacterium GW2011_GWC1_41_7</name>
    <dbReference type="NCBI Taxonomy" id="1619119"/>
    <lineage>
        <taxon>Bacteria</taxon>
        <taxon>Katanobacteria</taxon>
    </lineage>
</organism>
<feature type="region of interest" description="Disordered" evidence="1">
    <location>
        <begin position="1"/>
        <end position="54"/>
    </location>
</feature>
<comment type="caution">
    <text evidence="2">The sequence shown here is derived from an EMBL/GenBank/DDBJ whole genome shotgun (WGS) entry which is preliminary data.</text>
</comment>
<dbReference type="AlphaFoldDB" id="A0A0G0Z9T6"/>
<dbReference type="EMBL" id="LCBX01000067">
    <property type="protein sequence ID" value="KKS18831.1"/>
    <property type="molecule type" value="Genomic_DNA"/>
</dbReference>
<evidence type="ECO:0000313" key="3">
    <source>
        <dbReference type="Proteomes" id="UP000034507"/>
    </source>
</evidence>